<feature type="region of interest" description="Disordered" evidence="1">
    <location>
        <begin position="473"/>
        <end position="495"/>
    </location>
</feature>
<feature type="transmembrane region" description="Helical" evidence="2">
    <location>
        <begin position="392"/>
        <end position="415"/>
    </location>
</feature>
<accession>A0ABY6HQ09</accession>
<feature type="transmembrane region" description="Helical" evidence="2">
    <location>
        <begin position="894"/>
        <end position="915"/>
    </location>
</feature>
<evidence type="ECO:0008006" key="5">
    <source>
        <dbReference type="Google" id="ProtNLM"/>
    </source>
</evidence>
<keyword evidence="2" id="KW-0472">Membrane</keyword>
<dbReference type="Proteomes" id="UP001208689">
    <property type="component" value="Chromosome"/>
</dbReference>
<feature type="transmembrane region" description="Helical" evidence="2">
    <location>
        <begin position="334"/>
        <end position="357"/>
    </location>
</feature>
<name>A0ABY6HQ09_9ARCH</name>
<feature type="transmembrane region" description="Helical" evidence="2">
    <location>
        <begin position="288"/>
        <end position="314"/>
    </location>
</feature>
<feature type="transmembrane region" description="Helical" evidence="2">
    <location>
        <begin position="848"/>
        <end position="874"/>
    </location>
</feature>
<feature type="transmembrane region" description="Helical" evidence="2">
    <location>
        <begin position="528"/>
        <end position="548"/>
    </location>
</feature>
<proteinExistence type="predicted"/>
<feature type="transmembrane region" description="Helical" evidence="2">
    <location>
        <begin position="427"/>
        <end position="450"/>
    </location>
</feature>
<protein>
    <recommendedName>
        <fullName evidence="5">ABC3 transporter permease protein domain-containing protein</fullName>
    </recommendedName>
</protein>
<keyword evidence="2" id="KW-1133">Transmembrane helix</keyword>
<feature type="transmembrane region" description="Helical" evidence="2">
    <location>
        <begin position="240"/>
        <end position="265"/>
    </location>
</feature>
<keyword evidence="4" id="KW-1185">Reference proteome</keyword>
<feature type="compositionally biased region" description="Basic and acidic residues" evidence="1">
    <location>
        <begin position="476"/>
        <end position="486"/>
    </location>
</feature>
<evidence type="ECO:0000313" key="3">
    <source>
        <dbReference type="EMBL" id="UYP45587.1"/>
    </source>
</evidence>
<organism evidence="3 4">
    <name type="scientific">Candidatus Lokiarchaeum ossiferum</name>
    <dbReference type="NCBI Taxonomy" id="2951803"/>
    <lineage>
        <taxon>Archaea</taxon>
        <taxon>Promethearchaeati</taxon>
        <taxon>Promethearchaeota</taxon>
        <taxon>Promethearchaeia</taxon>
        <taxon>Promethearchaeales</taxon>
        <taxon>Promethearchaeaceae</taxon>
        <taxon>Candidatus Lokiarchaeum</taxon>
    </lineage>
</organism>
<dbReference type="EMBL" id="CP104013">
    <property type="protein sequence ID" value="UYP45587.1"/>
    <property type="molecule type" value="Genomic_DNA"/>
</dbReference>
<feature type="transmembrane region" description="Helical" evidence="2">
    <location>
        <begin position="799"/>
        <end position="816"/>
    </location>
</feature>
<gene>
    <name evidence="3" type="ORF">NEF87_001872</name>
</gene>
<sequence length="934" mass="108311">MQYANESVDISKEWRYPNTNTDFLIIGIDEATYNIFQNQSYGKILNLTASYEELAQNFVITNFGGDLKSILSELRLEIYTDAESSTDQSASVYLDFFNSETNRTSPSPNTWIAKEDANLTIFSQFNILNIPLFYSMIGMNNPRDSSPILLCGTSLLERFEAVPDEEIYPYKKRISLNLRIDRTLLLSQTPSKTMSQLQDTFKPQALLYRNDLDINFTRFEMTSLEIILTTLENDIFNARFYNFLIFIPIFIFGGLFVNLTFSLFIERRREEFRLYLINGLDQQTLKKILWGTSTGLGIIGGILSSQCGLLLSKILGTYFFPEVTFILLTLKTSFWSFFVQNIFFYALLGGCFGFVAIGNSIKHLKLENLTSFLGNSASQNTKWVQRWNKGKIIILWTIFSLILFAWVLQITGFPINVDLIQETNFQFVSYILLWLGPVLGIAPFCFPLLLTNSVLDKMSQWIIKQKTKISSQNHSDIAKTQEEGPKKHLKSPTNFHPKRIQTKKNPMKKLLIWNMDHNWSKNTKIIKIYTFALVLITLSSNLVTSYQYSKNIHFSLYTAQSEVIEMELFEDVSLSTLPNISQALTYETNFGSVDHINMVYHSQINDERYSTENYEGWEVKIHSLDTSDLEPYRFSFLNYAQLMHDTTILDEWFIGGTFAEICSQMEQPDSVLVPTYMFDQGLNINDIFSFSIKLENGTMIRKNGRIIGAYDKFPASFLDRDFMGVKNVEIFMSYDLLKDGCVKSVQMFLYGEKPLENQEKQNFIEFLANVVKIDCNIEEKEPPYDIFEFQTFRLFQLESYFFIGFALIGFLLFYKVEKIQTGKNMAILRSKGILEREMWKIHLQESGLVFCTIIFLSLIGLASSPTLLVFLNYYRSETASYRHFELLFQTNWALYPLILFLGGFFFFLLNSGFFYKQIKSTRQNSRLDQYLRAS</sequence>
<evidence type="ECO:0000313" key="4">
    <source>
        <dbReference type="Proteomes" id="UP001208689"/>
    </source>
</evidence>
<reference evidence="3" key="1">
    <citation type="submission" date="2022-09" db="EMBL/GenBank/DDBJ databases">
        <title>Actin cytoskeleton and complex cell architecture in an #Asgard archaeon.</title>
        <authorList>
            <person name="Ponce Toledo R.I."/>
            <person name="Schleper C."/>
            <person name="Rodrigues Oliveira T."/>
            <person name="Wollweber F."/>
            <person name="Xu J."/>
            <person name="Rittmann S."/>
            <person name="Klingl A."/>
            <person name="Pilhofer M."/>
        </authorList>
    </citation>
    <scope>NUCLEOTIDE SEQUENCE</scope>
    <source>
        <strain evidence="3">B-35</strain>
    </source>
</reference>
<evidence type="ECO:0000256" key="2">
    <source>
        <dbReference type="SAM" id="Phobius"/>
    </source>
</evidence>
<evidence type="ECO:0000256" key="1">
    <source>
        <dbReference type="SAM" id="MobiDB-lite"/>
    </source>
</evidence>
<keyword evidence="2" id="KW-0812">Transmembrane</keyword>